<evidence type="ECO:0000256" key="2">
    <source>
        <dbReference type="ARBA" id="ARBA00022475"/>
    </source>
</evidence>
<keyword evidence="11" id="KW-1185">Reference proteome</keyword>
<evidence type="ECO:0000259" key="9">
    <source>
        <dbReference type="Pfam" id="PF12704"/>
    </source>
</evidence>
<dbReference type="Pfam" id="PF02687">
    <property type="entry name" value="FtsX"/>
    <property type="match status" value="1"/>
</dbReference>
<evidence type="ECO:0000256" key="1">
    <source>
        <dbReference type="ARBA" id="ARBA00004651"/>
    </source>
</evidence>
<evidence type="ECO:0000256" key="5">
    <source>
        <dbReference type="ARBA" id="ARBA00023136"/>
    </source>
</evidence>
<evidence type="ECO:0000313" key="11">
    <source>
        <dbReference type="Proteomes" id="UP001198402"/>
    </source>
</evidence>
<dbReference type="PANTHER" id="PTHR30572:SF4">
    <property type="entry name" value="ABC TRANSPORTER PERMEASE YTRF"/>
    <property type="match status" value="1"/>
</dbReference>
<proteinExistence type="inferred from homology"/>
<feature type="transmembrane region" description="Helical" evidence="7">
    <location>
        <begin position="376"/>
        <end position="396"/>
    </location>
</feature>
<feature type="domain" description="ABC3 transporter permease C-terminal" evidence="8">
    <location>
        <begin position="292"/>
        <end position="406"/>
    </location>
</feature>
<dbReference type="PANTHER" id="PTHR30572">
    <property type="entry name" value="MEMBRANE COMPONENT OF TRANSPORTER-RELATED"/>
    <property type="match status" value="1"/>
</dbReference>
<feature type="transmembrane region" description="Helical" evidence="7">
    <location>
        <begin position="285"/>
        <end position="314"/>
    </location>
</feature>
<evidence type="ECO:0000313" key="10">
    <source>
        <dbReference type="EMBL" id="MCA0153664.1"/>
    </source>
</evidence>
<name>A0ABS7Y165_9FLAO</name>
<gene>
    <name evidence="10" type="ORF">LBV24_10590</name>
</gene>
<keyword evidence="2" id="KW-1003">Cell membrane</keyword>
<evidence type="ECO:0000256" key="6">
    <source>
        <dbReference type="ARBA" id="ARBA00038076"/>
    </source>
</evidence>
<feature type="domain" description="MacB-like periplasmic core" evidence="9">
    <location>
        <begin position="23"/>
        <end position="249"/>
    </location>
</feature>
<evidence type="ECO:0000256" key="4">
    <source>
        <dbReference type="ARBA" id="ARBA00022989"/>
    </source>
</evidence>
<dbReference type="Proteomes" id="UP001198402">
    <property type="component" value="Unassembled WGS sequence"/>
</dbReference>
<keyword evidence="4 7" id="KW-1133">Transmembrane helix</keyword>
<comment type="caution">
    <text evidence="10">The sequence shown here is derived from an EMBL/GenBank/DDBJ whole genome shotgun (WGS) entry which is preliminary data.</text>
</comment>
<organism evidence="10 11">
    <name type="scientific">Winogradskyella vincentii</name>
    <dbReference type="NCBI Taxonomy" id="2877122"/>
    <lineage>
        <taxon>Bacteria</taxon>
        <taxon>Pseudomonadati</taxon>
        <taxon>Bacteroidota</taxon>
        <taxon>Flavobacteriia</taxon>
        <taxon>Flavobacteriales</taxon>
        <taxon>Flavobacteriaceae</taxon>
        <taxon>Winogradskyella</taxon>
    </lineage>
</organism>
<dbReference type="Pfam" id="PF12704">
    <property type="entry name" value="MacB_PCD"/>
    <property type="match status" value="1"/>
</dbReference>
<feature type="transmembrane region" description="Helical" evidence="7">
    <location>
        <begin position="335"/>
        <end position="364"/>
    </location>
</feature>
<dbReference type="RefSeq" id="WP_224478627.1">
    <property type="nucleotide sequence ID" value="NZ_JAIUJS010000005.1"/>
</dbReference>
<protein>
    <submittedName>
        <fullName evidence="10">ABC transporter permease</fullName>
    </submittedName>
</protein>
<dbReference type="InterPro" id="IPR025857">
    <property type="entry name" value="MacB_PCD"/>
</dbReference>
<keyword evidence="3 7" id="KW-0812">Transmembrane</keyword>
<comment type="similarity">
    <text evidence="6">Belongs to the ABC-4 integral membrane protein family.</text>
</comment>
<evidence type="ECO:0000256" key="3">
    <source>
        <dbReference type="ARBA" id="ARBA00022692"/>
    </source>
</evidence>
<dbReference type="InterPro" id="IPR050250">
    <property type="entry name" value="Macrolide_Exporter_MacB"/>
</dbReference>
<comment type="subcellular location">
    <subcellularLocation>
        <location evidence="1">Cell membrane</location>
        <topology evidence="1">Multi-pass membrane protein</topology>
    </subcellularLocation>
</comment>
<keyword evidence="5 7" id="KW-0472">Membrane</keyword>
<evidence type="ECO:0000256" key="7">
    <source>
        <dbReference type="SAM" id="Phobius"/>
    </source>
</evidence>
<evidence type="ECO:0000259" key="8">
    <source>
        <dbReference type="Pfam" id="PF02687"/>
    </source>
</evidence>
<accession>A0ABS7Y165</accession>
<feature type="transmembrane region" description="Helical" evidence="7">
    <location>
        <begin position="20"/>
        <end position="47"/>
    </location>
</feature>
<dbReference type="InterPro" id="IPR003838">
    <property type="entry name" value="ABC3_permease_C"/>
</dbReference>
<reference evidence="11" key="1">
    <citation type="submission" date="2023-07" db="EMBL/GenBank/DDBJ databases">
        <authorList>
            <person name="Yue Y."/>
        </authorList>
    </citation>
    <scope>NUCLEOTIDE SEQUENCE [LARGE SCALE GENOMIC DNA]</scope>
    <source>
        <strain evidence="11">2Y89</strain>
    </source>
</reference>
<sequence>MFSLARENVKIAFGSIKSQLLRTILTVLIIAIGIMALVGILSGVSALENTISSNFSSMGSNTFNIQRYEFTAQRQSSRERQKINPVISYRNVKEFEDNYNYPFTKVAVVFTGTISAEVKYGNIKTDPEVTILGANENFIENSGLEVENGRSLNVFDIENSNAVTVIGSDLQKALFPEENPIDKVISVRGSKFRVIGVLKEKGATFGNNQDLRAIIPIQKARSIFTNPRINYGLSIKVDKQDMIEAAQDDAILTFRNIRGLNPVEENDFGIERSDDLLNRVAENTAALYIAAWIISIITIFGSTIALMNIMLVSVTERTREIGVRKALGAKSRTIAFQFFMETIIIGQLGGLLGILLGILIGWAVASGFSLQFSTPWVAMIWATSIAFIVAVISGLYPATKAAKLDPIESLRYE</sequence>
<dbReference type="EMBL" id="JAIUJS010000005">
    <property type="protein sequence ID" value="MCA0153664.1"/>
    <property type="molecule type" value="Genomic_DNA"/>
</dbReference>